<dbReference type="EMBL" id="AWSO01000002">
    <property type="protein sequence ID" value="ESK98253.1"/>
    <property type="molecule type" value="Genomic_DNA"/>
</dbReference>
<feature type="compositionally biased region" description="Low complexity" evidence="1">
    <location>
        <begin position="304"/>
        <end position="320"/>
    </location>
</feature>
<feature type="compositionally biased region" description="Basic and acidic residues" evidence="1">
    <location>
        <begin position="920"/>
        <end position="935"/>
    </location>
</feature>
<feature type="compositionally biased region" description="Basic and acidic residues" evidence="1">
    <location>
        <begin position="122"/>
        <end position="136"/>
    </location>
</feature>
<feature type="region of interest" description="Disordered" evidence="1">
    <location>
        <begin position="240"/>
        <end position="730"/>
    </location>
</feature>
<feature type="compositionally biased region" description="Polar residues" evidence="1">
    <location>
        <begin position="821"/>
        <end position="833"/>
    </location>
</feature>
<dbReference type="GO" id="GO:0046982">
    <property type="term" value="F:protein heterodimerization activity"/>
    <property type="evidence" value="ECO:0007669"/>
    <property type="project" value="InterPro"/>
</dbReference>
<name>V2XGE1_MONRO</name>
<dbReference type="InterPro" id="IPR018465">
    <property type="entry name" value="Scm3/HJURP"/>
</dbReference>
<evidence type="ECO:0000313" key="3">
    <source>
        <dbReference type="Proteomes" id="UP000017559"/>
    </source>
</evidence>
<feature type="compositionally biased region" description="Basic residues" evidence="1">
    <location>
        <begin position="691"/>
        <end position="701"/>
    </location>
</feature>
<dbReference type="KEGG" id="mrr:Moror_3"/>
<feature type="region of interest" description="Disordered" evidence="1">
    <location>
        <begin position="113"/>
        <end position="204"/>
    </location>
</feature>
<organism evidence="2 3">
    <name type="scientific">Moniliophthora roreri (strain MCA 2997)</name>
    <name type="common">Cocoa frosty pod rot fungus</name>
    <name type="synonym">Crinipellis roreri</name>
    <dbReference type="NCBI Taxonomy" id="1381753"/>
    <lineage>
        <taxon>Eukaryota</taxon>
        <taxon>Fungi</taxon>
        <taxon>Dikarya</taxon>
        <taxon>Basidiomycota</taxon>
        <taxon>Agaricomycotina</taxon>
        <taxon>Agaricomycetes</taxon>
        <taxon>Agaricomycetidae</taxon>
        <taxon>Agaricales</taxon>
        <taxon>Marasmiineae</taxon>
        <taxon>Marasmiaceae</taxon>
        <taxon>Moniliophthora</taxon>
    </lineage>
</organism>
<dbReference type="GO" id="GO:0042393">
    <property type="term" value="F:histone binding"/>
    <property type="evidence" value="ECO:0007669"/>
    <property type="project" value="InterPro"/>
</dbReference>
<feature type="compositionally biased region" description="Low complexity" evidence="1">
    <location>
        <begin position="938"/>
        <end position="954"/>
    </location>
</feature>
<feature type="compositionally biased region" description="Low complexity" evidence="1">
    <location>
        <begin position="138"/>
        <end position="153"/>
    </location>
</feature>
<comment type="caution">
    <text evidence="2">The sequence shown here is derived from an EMBL/GenBank/DDBJ whole genome shotgun (WGS) entry which is preliminary data.</text>
</comment>
<feature type="compositionally biased region" description="Basic and acidic residues" evidence="1">
    <location>
        <begin position="615"/>
        <end position="635"/>
    </location>
</feature>
<feature type="compositionally biased region" description="Polar residues" evidence="1">
    <location>
        <begin position="877"/>
        <end position="886"/>
    </location>
</feature>
<feature type="compositionally biased region" description="Basic and acidic residues" evidence="1">
    <location>
        <begin position="963"/>
        <end position="976"/>
    </location>
</feature>
<feature type="compositionally biased region" description="Basic and acidic residues" evidence="1">
    <location>
        <begin position="252"/>
        <end position="284"/>
    </location>
</feature>
<feature type="compositionally biased region" description="Acidic residues" evidence="1">
    <location>
        <begin position="154"/>
        <end position="165"/>
    </location>
</feature>
<feature type="compositionally biased region" description="Basic and acidic residues" evidence="1">
    <location>
        <begin position="58"/>
        <end position="73"/>
    </location>
</feature>
<feature type="compositionally biased region" description="Basic and acidic residues" evidence="1">
    <location>
        <begin position="678"/>
        <end position="690"/>
    </location>
</feature>
<dbReference type="OrthoDB" id="2420608at2759"/>
<dbReference type="Pfam" id="PF10384">
    <property type="entry name" value="Scm3"/>
    <property type="match status" value="1"/>
</dbReference>
<feature type="compositionally biased region" description="Polar residues" evidence="1">
    <location>
        <begin position="469"/>
        <end position="488"/>
    </location>
</feature>
<feature type="compositionally biased region" description="Basic residues" evidence="1">
    <location>
        <begin position="22"/>
        <end position="31"/>
    </location>
</feature>
<evidence type="ECO:0000256" key="1">
    <source>
        <dbReference type="SAM" id="MobiDB-lite"/>
    </source>
</evidence>
<feature type="compositionally biased region" description="Low complexity" evidence="1">
    <location>
        <begin position="367"/>
        <end position="382"/>
    </location>
</feature>
<sequence length="1013" mass="111697">MSSRSASKPPLITPSASPPTSKKIHSHHLRGRSASAAPTKRPRPSSRAPSVAANSTHNPEDNTNHVVDMAHERGQSVMRLMNAWAQLEERYSRPIEEDDIVDLVTGNVVKDRGVLRGMTAREFGKSADDDMPDRSRSMSRMGSSSTQDSSTGNSEEDEESDDELDSFAHLNRPTKSLTKDSDDIDNEGGGSETGEDDADEAQEKDIAAIIKTRVHALDQDDVEDAADLKEFLEAEKRRRELYGIEDEDDDHEQPSHREGSDRLDQGSKDDNPGESDKDNDHDAKNAVPPSDSEDELAVWNANLDSSSPTRPSASSSTDASQPEAGPSRLPATSQSITVTPKPKRTARGSPKTIKSKKHPERTQLQTPPLSHSSGPSPFSHISSDNEAYYDYTVPIPHSSPPSPDNSLPIASSPLPPSSPPPSSPLPPSSPPSDYLLSTQSPSTSRQIHDREDSSSPPPSSPSKPERASTRGQKFSTSKPASARLSSTRVPPAPFVLVPPKKPSSSTVKPVTEDDNDDWNLPSSSIIPRVDLSKAASKNKMIKKKAESAKGKEKETTSGLPRQERRASSPGHEGAEGIARRTRSQSQSRWQRSPPSTATRSIDKKPQPSQAFFGWKGKEKEVVVDDQEDGGHTSDRLKKRKRGRSSSVSEPERNVARSLSPDSPGSSKLHPPKQRPKLSHRDSDTEEIEKGRKPKQYRRHSHKYESMSDSPQKQKRAQSYMDPHYPPPYVPADVPQLNPLYDPRAQSILSNAFHQLSALFGGGWAPPSMYDDEHRSQPPYIRAQSHHSPHPYPPLTAASQYNYPMPPQTPRHHRDRPRVHSISASGSSPKSTRFTTPTHRPHPHDPNWSQGILPPESSSPEPEESDEDVDVGESVSSHPSTSISRSGVVQREEELHPVKRASSLVRRSRSRGRRVSWGSVEHIDVRVFEEERREAEEIQTQTRSRSSATSSRQATPGTPRRQKRSEEESSVKKEKGTQPEIIELTDSDSEAEAPRERRGQTPAPEAPKGRGRKH</sequence>
<dbReference type="Proteomes" id="UP000017559">
    <property type="component" value="Unassembled WGS sequence"/>
</dbReference>
<feature type="compositionally biased region" description="Pro residues" evidence="1">
    <location>
        <begin position="413"/>
        <end position="430"/>
    </location>
</feature>
<feature type="region of interest" description="Disordered" evidence="1">
    <location>
        <begin position="767"/>
        <end position="1013"/>
    </location>
</feature>
<feature type="region of interest" description="Disordered" evidence="1">
    <location>
        <begin position="1"/>
        <end position="73"/>
    </location>
</feature>
<dbReference type="AlphaFoldDB" id="V2XGE1"/>
<accession>V2XGE1</accession>
<dbReference type="InterPro" id="IPR009072">
    <property type="entry name" value="Histone-fold"/>
</dbReference>
<feature type="compositionally biased region" description="Basic and acidic residues" evidence="1">
    <location>
        <begin position="543"/>
        <end position="578"/>
    </location>
</feature>
<dbReference type="Gene3D" id="1.10.20.10">
    <property type="entry name" value="Histone, subunit A"/>
    <property type="match status" value="1"/>
</dbReference>
<feature type="compositionally biased region" description="Basic residues" evidence="1">
    <location>
        <begin position="809"/>
        <end position="818"/>
    </location>
</feature>
<proteinExistence type="predicted"/>
<reference evidence="2 3" key="1">
    <citation type="journal article" date="2014" name="BMC Genomics">
        <title>Genome and secretome analysis of the hemibiotrophic fungal pathogen, Moniliophthora roreri, which causes frosty pod rot disease of cacao: mechanisms of the biotrophic and necrotrophic phases.</title>
        <authorList>
            <person name="Meinhardt L.W."/>
            <person name="Costa G.G.L."/>
            <person name="Thomazella D.P.T."/>
            <person name="Teixeira P.J.P.L."/>
            <person name="Carazzolle M.F."/>
            <person name="Schuster S.C."/>
            <person name="Carlson J.E."/>
            <person name="Guiltinan M.J."/>
            <person name="Mieczkowski P."/>
            <person name="Farmer A."/>
            <person name="Ramaraj T."/>
            <person name="Crozier J."/>
            <person name="Davis R.E."/>
            <person name="Shao J."/>
            <person name="Melnick R.L."/>
            <person name="Pereira G.A.G."/>
            <person name="Bailey B.A."/>
        </authorList>
    </citation>
    <scope>NUCLEOTIDE SEQUENCE [LARGE SCALE GENOMIC DNA]</scope>
    <source>
        <strain evidence="2 3">MCA 2997</strain>
    </source>
</reference>
<gene>
    <name evidence="2" type="ORF">Moror_3</name>
</gene>
<keyword evidence="3" id="KW-1185">Reference proteome</keyword>
<feature type="compositionally biased region" description="Acidic residues" evidence="1">
    <location>
        <begin position="860"/>
        <end position="870"/>
    </location>
</feature>
<protein>
    <submittedName>
        <fullName evidence="2">Uncharacterized protein</fullName>
    </submittedName>
</protein>
<dbReference type="HOGENOM" id="CLU_309727_0_0_1"/>
<feature type="compositionally biased region" description="Low complexity" evidence="1">
    <location>
        <begin position="583"/>
        <end position="596"/>
    </location>
</feature>
<evidence type="ECO:0000313" key="2">
    <source>
        <dbReference type="EMBL" id="ESK98253.1"/>
    </source>
</evidence>
<dbReference type="GO" id="GO:0005634">
    <property type="term" value="C:nucleus"/>
    <property type="evidence" value="ECO:0007669"/>
    <property type="project" value="InterPro"/>
</dbReference>